<dbReference type="InterPro" id="IPR029044">
    <property type="entry name" value="Nucleotide-diphossugar_trans"/>
</dbReference>
<dbReference type="RefSeq" id="WP_036691293.1">
    <property type="nucleotide sequence ID" value="NZ_JNVM01000038.1"/>
</dbReference>
<keyword evidence="3" id="KW-1185">Reference proteome</keyword>
<organism evidence="2 3">
    <name type="scientific">Paenibacillus tyrfis</name>
    <dbReference type="NCBI Taxonomy" id="1501230"/>
    <lineage>
        <taxon>Bacteria</taxon>
        <taxon>Bacillati</taxon>
        <taxon>Bacillota</taxon>
        <taxon>Bacilli</taxon>
        <taxon>Bacillales</taxon>
        <taxon>Paenibacillaceae</taxon>
        <taxon>Paenibacillus</taxon>
    </lineage>
</organism>
<sequence>MKRNKIIGIYLAAGQSIRMGTDKLRLPLGSMRLGNYALAAALSSELDYVLVVSNDTSADWIDNASYREPIRRKWSVIHCSEAHLGQGHSLRCGVQAALVMEAAAVMVLLADQPLVTKEMIHELLLRFQANTGIGFVASRYGGLARPPVIFAQRVFPDLLLLQGDQGARQLIRKERSGIYIDFASPDLFIDVDHAEDYRVLSESWKS</sequence>
<reference evidence="2 3" key="1">
    <citation type="submission" date="2014-06" db="EMBL/GenBank/DDBJ databases">
        <title>Draft genome sequence of Paenibacillus sp. MSt1.</title>
        <authorList>
            <person name="Aw Y.K."/>
            <person name="Ong K.S."/>
            <person name="Gan H.M."/>
            <person name="Lee S.M."/>
        </authorList>
    </citation>
    <scope>NUCLEOTIDE SEQUENCE [LARGE SCALE GENOMIC DNA]</scope>
    <source>
        <strain evidence="2 3">MSt1</strain>
    </source>
</reference>
<comment type="caution">
    <text evidence="2">The sequence shown here is derived from an EMBL/GenBank/DDBJ whole genome shotgun (WGS) entry which is preliminary data.</text>
</comment>
<dbReference type="InterPro" id="IPR025877">
    <property type="entry name" value="MobA-like_NTP_Trfase"/>
</dbReference>
<evidence type="ECO:0000313" key="3">
    <source>
        <dbReference type="Proteomes" id="UP000028123"/>
    </source>
</evidence>
<dbReference type="GO" id="GO:0016779">
    <property type="term" value="F:nucleotidyltransferase activity"/>
    <property type="evidence" value="ECO:0007669"/>
    <property type="project" value="UniProtKB-ARBA"/>
</dbReference>
<dbReference type="CDD" id="cd04182">
    <property type="entry name" value="GT_2_like_f"/>
    <property type="match status" value="1"/>
</dbReference>
<dbReference type="Pfam" id="PF12804">
    <property type="entry name" value="NTP_transf_3"/>
    <property type="match status" value="1"/>
</dbReference>
<accession>A0A081NVK5</accession>
<feature type="domain" description="MobA-like NTP transferase" evidence="1">
    <location>
        <begin position="8"/>
        <end position="174"/>
    </location>
</feature>
<dbReference type="AlphaFoldDB" id="A0A081NVK5"/>
<gene>
    <name evidence="2" type="ORF">ET33_23395</name>
</gene>
<protein>
    <submittedName>
        <fullName evidence="2">Xanthine dehydrogenase</fullName>
    </submittedName>
</protein>
<dbReference type="PANTHER" id="PTHR43777:SF1">
    <property type="entry name" value="MOLYBDENUM COFACTOR CYTIDYLYLTRANSFERASE"/>
    <property type="match status" value="1"/>
</dbReference>
<proteinExistence type="predicted"/>
<dbReference type="SUPFAM" id="SSF53448">
    <property type="entry name" value="Nucleotide-diphospho-sugar transferases"/>
    <property type="match status" value="1"/>
</dbReference>
<name>A0A081NVK5_9BACL</name>
<dbReference type="EMBL" id="JNVM01000038">
    <property type="protein sequence ID" value="KEQ22478.1"/>
    <property type="molecule type" value="Genomic_DNA"/>
</dbReference>
<dbReference type="Proteomes" id="UP000028123">
    <property type="component" value="Unassembled WGS sequence"/>
</dbReference>
<dbReference type="PANTHER" id="PTHR43777">
    <property type="entry name" value="MOLYBDENUM COFACTOR CYTIDYLYLTRANSFERASE"/>
    <property type="match status" value="1"/>
</dbReference>
<evidence type="ECO:0000259" key="1">
    <source>
        <dbReference type="Pfam" id="PF12804"/>
    </source>
</evidence>
<dbReference type="eggNOG" id="COG2068">
    <property type="taxonomic scope" value="Bacteria"/>
</dbReference>
<dbReference type="Gene3D" id="3.90.550.10">
    <property type="entry name" value="Spore Coat Polysaccharide Biosynthesis Protein SpsA, Chain A"/>
    <property type="match status" value="1"/>
</dbReference>
<dbReference type="OrthoDB" id="285216at2"/>
<evidence type="ECO:0000313" key="2">
    <source>
        <dbReference type="EMBL" id="KEQ22478.1"/>
    </source>
</evidence>